<reference evidence="2 3" key="1">
    <citation type="submission" date="2015-09" db="EMBL/GenBank/DDBJ databases">
        <title>Draft genome sequence of Alicyclobacillus ferrooxydans DSM 22381.</title>
        <authorList>
            <person name="Hemp J."/>
        </authorList>
    </citation>
    <scope>NUCLEOTIDE SEQUENCE [LARGE SCALE GENOMIC DNA]</scope>
    <source>
        <strain evidence="2 3">TC-34</strain>
    </source>
</reference>
<dbReference type="PANTHER" id="PTHR47237">
    <property type="entry name" value="SLL0310 PROTEIN"/>
    <property type="match status" value="1"/>
</dbReference>
<dbReference type="InterPro" id="IPR041496">
    <property type="entry name" value="YitH/HolE_GNAT"/>
</dbReference>
<evidence type="ECO:0000259" key="1">
    <source>
        <dbReference type="PROSITE" id="PS51186"/>
    </source>
</evidence>
<dbReference type="PANTHER" id="PTHR47237:SF2">
    <property type="entry name" value="BLL4206 PROTEIN"/>
    <property type="match status" value="1"/>
</dbReference>
<dbReference type="InterPro" id="IPR052729">
    <property type="entry name" value="Acyl/Acetyltrans_Enzymes"/>
</dbReference>
<gene>
    <name evidence="2" type="ORF">AN477_11190</name>
</gene>
<dbReference type="EMBL" id="LJCO01000046">
    <property type="protein sequence ID" value="KPV43714.1"/>
    <property type="molecule type" value="Genomic_DNA"/>
</dbReference>
<dbReference type="GO" id="GO:0016747">
    <property type="term" value="F:acyltransferase activity, transferring groups other than amino-acyl groups"/>
    <property type="evidence" value="ECO:0007669"/>
    <property type="project" value="InterPro"/>
</dbReference>
<comment type="caution">
    <text evidence="2">The sequence shown here is derived from an EMBL/GenBank/DDBJ whole genome shotgun (WGS) entry which is preliminary data.</text>
</comment>
<evidence type="ECO:0000313" key="3">
    <source>
        <dbReference type="Proteomes" id="UP000050482"/>
    </source>
</evidence>
<dbReference type="SUPFAM" id="SSF55729">
    <property type="entry name" value="Acyl-CoA N-acyltransferases (Nat)"/>
    <property type="match status" value="1"/>
</dbReference>
<dbReference type="RefSeq" id="WP_054969245.1">
    <property type="nucleotide sequence ID" value="NZ_LJCO01000046.1"/>
</dbReference>
<dbReference type="PATRIC" id="fig|471514.4.peg.2047"/>
<protein>
    <recommendedName>
        <fullName evidence="1">N-acetyltransferase domain-containing protein</fullName>
    </recommendedName>
</protein>
<sequence>MTNDLQDASLELTVLTPNDEPQFERLVAEVGWGVPKGRLRMMLEMGEGVGHFANGQLVATSILFPFGPNLAFLGMVIVHPERQRQGLGNVVVRKCLDRAADLGIHSVGLLATDAGYPLYQKLGFVTADKAHRFVGKPIWVSQQDSEFHTTTRSALADPEQYARSTLSMAPTALSITQVDEQDWPEMLAFDTEVSGADRSVTYRHFVQTVSYTAIARGSDARLCGYGMATKVGDLLIIGPLQAVDMEAARQLAVYLMKHADGEVRLDVPSNQTAWMRQLEEWGLVDTHVSPMMLHGGITFPGRRQWLYGIMDAALG</sequence>
<dbReference type="STRING" id="471514.AN477_11190"/>
<dbReference type="InterPro" id="IPR000182">
    <property type="entry name" value="GNAT_dom"/>
</dbReference>
<dbReference type="InterPro" id="IPR016181">
    <property type="entry name" value="Acyl_CoA_acyltransferase"/>
</dbReference>
<organism evidence="2 3">
    <name type="scientific">Alicyclobacillus ferrooxydans</name>
    <dbReference type="NCBI Taxonomy" id="471514"/>
    <lineage>
        <taxon>Bacteria</taxon>
        <taxon>Bacillati</taxon>
        <taxon>Bacillota</taxon>
        <taxon>Bacilli</taxon>
        <taxon>Bacillales</taxon>
        <taxon>Alicyclobacillaceae</taxon>
        <taxon>Alicyclobacillus</taxon>
    </lineage>
</organism>
<dbReference type="CDD" id="cd04301">
    <property type="entry name" value="NAT_SF"/>
    <property type="match status" value="1"/>
</dbReference>
<evidence type="ECO:0000313" key="2">
    <source>
        <dbReference type="EMBL" id="KPV43714.1"/>
    </source>
</evidence>
<dbReference type="Pfam" id="PF18014">
    <property type="entry name" value="Acetyltransf_18"/>
    <property type="match status" value="1"/>
</dbReference>
<dbReference type="Gene3D" id="3.40.630.90">
    <property type="match status" value="1"/>
</dbReference>
<dbReference type="Proteomes" id="UP000050482">
    <property type="component" value="Unassembled WGS sequence"/>
</dbReference>
<proteinExistence type="predicted"/>
<accession>A0A0P9D2G7</accession>
<name>A0A0P9D2G7_9BACL</name>
<feature type="domain" description="N-acetyltransferase" evidence="1">
    <location>
        <begin position="10"/>
        <end position="145"/>
    </location>
</feature>
<dbReference type="Gene3D" id="3.40.630.30">
    <property type="match status" value="1"/>
</dbReference>
<dbReference type="PROSITE" id="PS51186">
    <property type="entry name" value="GNAT"/>
    <property type="match status" value="1"/>
</dbReference>
<dbReference type="AlphaFoldDB" id="A0A0P9D2G7"/>
<keyword evidence="3" id="KW-1185">Reference proteome</keyword>
<dbReference type="Pfam" id="PF00583">
    <property type="entry name" value="Acetyltransf_1"/>
    <property type="match status" value="1"/>
</dbReference>